<keyword evidence="2" id="KW-1185">Reference proteome</keyword>
<name>A0AAV4VWM1_9ARAC</name>
<evidence type="ECO:0000313" key="1">
    <source>
        <dbReference type="EMBL" id="GIY74176.1"/>
    </source>
</evidence>
<dbReference type="EMBL" id="BPLQ01013702">
    <property type="protein sequence ID" value="GIY74176.1"/>
    <property type="molecule type" value="Genomic_DNA"/>
</dbReference>
<protein>
    <submittedName>
        <fullName evidence="1">Uncharacterized protein</fullName>
    </submittedName>
</protein>
<sequence length="313" mass="36222">MRITQQIFVHVILGLFHAAGKPKILLFIFPNKTLTFQKRSPEERSIMSADGTVPIPRWLTGVPRRYCKLRYKIHEKVCNLVVGKDKDRHHSDISDASGEVVLLEEYIYDFTQLGQDAIGSNHIPPHLKKFTSIRTQFATFSSRIGTYATPLRKVYLVLDILMIVNSLFFHSRMELSLTANLLAAARFPFCFANSITLILKPALCLLRFAGPILTTEMGYNELHQIFCRERERSRARSDLFKDKSKERNYVEMSGRILYHTADFCLLPPLFFSFTVVVREVYHCPKPRKILRISDKNFPHIHFRFVKKKGCVIA</sequence>
<dbReference type="AlphaFoldDB" id="A0AAV4VWM1"/>
<comment type="caution">
    <text evidence="1">The sequence shown here is derived from an EMBL/GenBank/DDBJ whole genome shotgun (WGS) entry which is preliminary data.</text>
</comment>
<proteinExistence type="predicted"/>
<accession>A0AAV4VWM1</accession>
<gene>
    <name evidence="1" type="ORF">CDAR_166491</name>
</gene>
<reference evidence="1 2" key="1">
    <citation type="submission" date="2021-06" db="EMBL/GenBank/DDBJ databases">
        <title>Caerostris darwini draft genome.</title>
        <authorList>
            <person name="Kono N."/>
            <person name="Arakawa K."/>
        </authorList>
    </citation>
    <scope>NUCLEOTIDE SEQUENCE [LARGE SCALE GENOMIC DNA]</scope>
</reference>
<dbReference type="Proteomes" id="UP001054837">
    <property type="component" value="Unassembled WGS sequence"/>
</dbReference>
<evidence type="ECO:0000313" key="2">
    <source>
        <dbReference type="Proteomes" id="UP001054837"/>
    </source>
</evidence>
<organism evidence="1 2">
    <name type="scientific">Caerostris darwini</name>
    <dbReference type="NCBI Taxonomy" id="1538125"/>
    <lineage>
        <taxon>Eukaryota</taxon>
        <taxon>Metazoa</taxon>
        <taxon>Ecdysozoa</taxon>
        <taxon>Arthropoda</taxon>
        <taxon>Chelicerata</taxon>
        <taxon>Arachnida</taxon>
        <taxon>Araneae</taxon>
        <taxon>Araneomorphae</taxon>
        <taxon>Entelegynae</taxon>
        <taxon>Araneoidea</taxon>
        <taxon>Araneidae</taxon>
        <taxon>Caerostris</taxon>
    </lineage>
</organism>